<dbReference type="Proteomes" id="UP000011083">
    <property type="component" value="Unassembled WGS sequence"/>
</dbReference>
<feature type="domain" description="Nicastrin small lobe" evidence="12">
    <location>
        <begin position="47"/>
        <end position="215"/>
    </location>
</feature>
<keyword evidence="9" id="KW-0325">Glycoprotein</keyword>
<dbReference type="VEuPathDB" id="AmoebaDB:ACA1_265850"/>
<dbReference type="OrthoDB" id="10265862at2759"/>
<dbReference type="Pfam" id="PF05450">
    <property type="entry name" value="Nicastrin"/>
    <property type="match status" value="1"/>
</dbReference>
<evidence type="ECO:0000256" key="3">
    <source>
        <dbReference type="ARBA" id="ARBA00015303"/>
    </source>
</evidence>
<keyword evidence="5 11" id="KW-0732">Signal</keyword>
<reference evidence="13 14" key="1">
    <citation type="journal article" date="2013" name="Genome Biol.">
        <title>Genome of Acanthamoeba castellanii highlights extensive lateral gene transfer and early evolution of tyrosine kinase signaling.</title>
        <authorList>
            <person name="Clarke M."/>
            <person name="Lohan A.J."/>
            <person name="Liu B."/>
            <person name="Lagkouvardos I."/>
            <person name="Roy S."/>
            <person name="Zafar N."/>
            <person name="Bertelli C."/>
            <person name="Schilde C."/>
            <person name="Kianianmomeni A."/>
            <person name="Burglin T.R."/>
            <person name="Frech C."/>
            <person name="Turcotte B."/>
            <person name="Kopec K.O."/>
            <person name="Synnott J.M."/>
            <person name="Choo C."/>
            <person name="Paponov I."/>
            <person name="Finkler A."/>
            <person name="Soon Heng Tan C."/>
            <person name="Hutchins A.P."/>
            <person name="Weinmeier T."/>
            <person name="Rattei T."/>
            <person name="Chu J.S."/>
            <person name="Gimenez G."/>
            <person name="Irimia M."/>
            <person name="Rigden D.J."/>
            <person name="Fitzpatrick D.A."/>
            <person name="Lorenzo-Morales J."/>
            <person name="Bateman A."/>
            <person name="Chiu C.H."/>
            <person name="Tang P."/>
            <person name="Hegemann P."/>
            <person name="Fromm H."/>
            <person name="Raoult D."/>
            <person name="Greub G."/>
            <person name="Miranda-Saavedra D."/>
            <person name="Chen N."/>
            <person name="Nash P."/>
            <person name="Ginger M.L."/>
            <person name="Horn M."/>
            <person name="Schaap P."/>
            <person name="Caler L."/>
            <person name="Loftus B."/>
        </authorList>
    </citation>
    <scope>NUCLEOTIDE SEQUENCE [LARGE SCALE GENOMIC DNA]</scope>
    <source>
        <strain evidence="13 14">Neff</strain>
    </source>
</reference>
<dbReference type="AlphaFoldDB" id="L8H287"/>
<evidence type="ECO:0000256" key="4">
    <source>
        <dbReference type="ARBA" id="ARBA00022692"/>
    </source>
</evidence>
<feature type="transmembrane region" description="Helical" evidence="10">
    <location>
        <begin position="645"/>
        <end position="668"/>
    </location>
</feature>
<dbReference type="KEGG" id="acan:ACA1_265850"/>
<dbReference type="GO" id="GO:0007219">
    <property type="term" value="P:Notch signaling pathway"/>
    <property type="evidence" value="ECO:0007669"/>
    <property type="project" value="UniProtKB-KW"/>
</dbReference>
<comment type="subcellular location">
    <subcellularLocation>
        <location evidence="1">Membrane</location>
        <topology evidence="1">Single-pass type I membrane protein</topology>
    </subcellularLocation>
</comment>
<sequence length="698" mass="76755">MGRMGAIWGLFLLLCVASCGLAAADSFEPGPDYVYDLIYDHKTDVKACVRLLHSEGEVGCSSPEGGSVGSLYPIETEAEYLDFKDHMSATWTDLKAIVLAGHLFNKTIIDGLHQTKAVVGIALLPSNATGFACGAGKTGFSPAEKYPNKKWGLHPDSSHDWNPCGNAWFMEKLPFPVFSLNSDADGKDLVHKARENKRLDSWPKWSAEFKAFMWGAGDSNICLRRGYCDPVGGQSVWGSFEEGVDAERDIVLVMSQLDSNSIFQDLALGAEATASGITTLLTAIHALADQRKLEAQQGGIYTPPVRAKRQLVFGFWTGETFVEDLIHFKCKSVVHGENGRVRCADPWMTDYGFKNISLSRIHALIDLQQLGQLDAQNPTVYVHREATSQGTAQLLDVLTAVAGSSVSVKPAFEPAFELPPSSLHSFLLANSSLPALLLSDFNTTYRNPYFQSRWDDWNNVNVDSVCTAAGLVARTLYQLVHDVAPPQELKPNCTLVHDLLDCLVRNNTCDMKRQLLGVVEAPNPPTGYAGLYRHDQAAYNINALLVHQVLNWVTSPQYYMPAKLHANCSASSHCPEGHNMECVSGVCRNSSVFFHDAAPFGLEWDANWAQWSHSTALFLGTHPQPLWTEPTWDTPTLRVFKREQFIIEVLTLVFGLLVFSVALGFLWLARRSLNARFKAVPSSSSSSSSTSTLSLSQS</sequence>
<dbReference type="InterPro" id="IPR008710">
    <property type="entry name" value="Nicastrin"/>
</dbReference>
<evidence type="ECO:0000256" key="11">
    <source>
        <dbReference type="SAM" id="SignalP"/>
    </source>
</evidence>
<dbReference type="GeneID" id="14920138"/>
<dbReference type="PANTHER" id="PTHR21092">
    <property type="entry name" value="NICASTRIN"/>
    <property type="match status" value="1"/>
</dbReference>
<organism evidence="13 14">
    <name type="scientific">Acanthamoeba castellanii (strain ATCC 30010 / Neff)</name>
    <dbReference type="NCBI Taxonomy" id="1257118"/>
    <lineage>
        <taxon>Eukaryota</taxon>
        <taxon>Amoebozoa</taxon>
        <taxon>Discosea</taxon>
        <taxon>Longamoebia</taxon>
        <taxon>Centramoebida</taxon>
        <taxon>Acanthamoebidae</taxon>
        <taxon>Acanthamoeba</taxon>
    </lineage>
</organism>
<dbReference type="GO" id="GO:0016485">
    <property type="term" value="P:protein processing"/>
    <property type="evidence" value="ECO:0007669"/>
    <property type="project" value="InterPro"/>
</dbReference>
<keyword evidence="7 10" id="KW-1133">Transmembrane helix</keyword>
<keyword evidence="6" id="KW-0914">Notch signaling pathway</keyword>
<dbReference type="GO" id="GO:0005886">
    <property type="term" value="C:plasma membrane"/>
    <property type="evidence" value="ECO:0007669"/>
    <property type="project" value="TreeGrafter"/>
</dbReference>
<keyword evidence="4 10" id="KW-0812">Transmembrane</keyword>
<dbReference type="EMBL" id="KB007933">
    <property type="protein sequence ID" value="ELR19360.1"/>
    <property type="molecule type" value="Genomic_DNA"/>
</dbReference>
<evidence type="ECO:0000256" key="6">
    <source>
        <dbReference type="ARBA" id="ARBA00022976"/>
    </source>
</evidence>
<keyword evidence="8 10" id="KW-0472">Membrane</keyword>
<dbReference type="RefSeq" id="XP_004341445.1">
    <property type="nucleotide sequence ID" value="XM_004341397.1"/>
</dbReference>
<evidence type="ECO:0000256" key="8">
    <source>
        <dbReference type="ARBA" id="ARBA00023136"/>
    </source>
</evidence>
<dbReference type="STRING" id="1257118.L8H287"/>
<gene>
    <name evidence="13" type="ORF">ACA1_265850</name>
</gene>
<feature type="signal peptide" evidence="11">
    <location>
        <begin position="1"/>
        <end position="24"/>
    </location>
</feature>
<dbReference type="SUPFAM" id="SSF53187">
    <property type="entry name" value="Zn-dependent exopeptidases"/>
    <property type="match status" value="1"/>
</dbReference>
<evidence type="ECO:0000256" key="7">
    <source>
        <dbReference type="ARBA" id="ARBA00022989"/>
    </source>
</evidence>
<comment type="similarity">
    <text evidence="2">Belongs to the nicastrin family.</text>
</comment>
<evidence type="ECO:0000256" key="2">
    <source>
        <dbReference type="ARBA" id="ARBA00007717"/>
    </source>
</evidence>
<dbReference type="InterPro" id="IPR041084">
    <property type="entry name" value="Ncstrn_small"/>
</dbReference>
<accession>L8H287</accession>
<evidence type="ECO:0000256" key="1">
    <source>
        <dbReference type="ARBA" id="ARBA00004479"/>
    </source>
</evidence>
<feature type="chain" id="PRO_5003990332" description="Nicastrin" evidence="11">
    <location>
        <begin position="25"/>
        <end position="698"/>
    </location>
</feature>
<proteinExistence type="inferred from homology"/>
<evidence type="ECO:0000259" key="12">
    <source>
        <dbReference type="Pfam" id="PF18266"/>
    </source>
</evidence>
<evidence type="ECO:0000313" key="13">
    <source>
        <dbReference type="EMBL" id="ELR19360.1"/>
    </source>
</evidence>
<evidence type="ECO:0000256" key="9">
    <source>
        <dbReference type="ARBA" id="ARBA00023180"/>
    </source>
</evidence>
<evidence type="ECO:0000256" key="5">
    <source>
        <dbReference type="ARBA" id="ARBA00022729"/>
    </source>
</evidence>
<dbReference type="PANTHER" id="PTHR21092:SF0">
    <property type="entry name" value="NICASTRIN"/>
    <property type="match status" value="1"/>
</dbReference>
<keyword evidence="14" id="KW-1185">Reference proteome</keyword>
<dbReference type="Gene3D" id="3.40.630.10">
    <property type="entry name" value="Zn peptidases"/>
    <property type="match status" value="1"/>
</dbReference>
<evidence type="ECO:0000313" key="14">
    <source>
        <dbReference type="Proteomes" id="UP000011083"/>
    </source>
</evidence>
<dbReference type="Pfam" id="PF18266">
    <property type="entry name" value="Ncstrn_small"/>
    <property type="match status" value="1"/>
</dbReference>
<name>L8H287_ACACF</name>
<evidence type="ECO:0000256" key="10">
    <source>
        <dbReference type="SAM" id="Phobius"/>
    </source>
</evidence>
<dbReference type="OMA" id="ECVYPGV"/>
<protein>
    <recommendedName>
        <fullName evidence="3">Nicastrin</fullName>
    </recommendedName>
</protein>